<evidence type="ECO:0000313" key="2">
    <source>
        <dbReference type="EMBL" id="PTQ51098.1"/>
    </source>
</evidence>
<dbReference type="AlphaFoldDB" id="A0A2T5G4J9"/>
<protein>
    <submittedName>
        <fullName evidence="2">Uncharacterized protein</fullName>
    </submittedName>
</protein>
<accession>A0A2T5G4J9</accession>
<reference evidence="2 3" key="1">
    <citation type="submission" date="2017-08" db="EMBL/GenBank/DDBJ databases">
        <title>Burning lignite coal seam in the remote Altai Mountains harbors a hydrogen-driven thermophilic microbial community.</title>
        <authorList>
            <person name="Kadnikov V.V."/>
            <person name="Mardanov A.V."/>
            <person name="Ivasenko D."/>
            <person name="Beletsky A.V."/>
            <person name="Karnachuk O.V."/>
            <person name="Ravin N.V."/>
        </authorList>
    </citation>
    <scope>NUCLEOTIDE SEQUENCE [LARGE SCALE GENOMIC DNA]</scope>
    <source>
        <strain evidence="2">AL31</strain>
    </source>
</reference>
<dbReference type="EMBL" id="PEBW01000007">
    <property type="protein sequence ID" value="PTQ51098.1"/>
    <property type="molecule type" value="Genomic_DNA"/>
</dbReference>
<comment type="caution">
    <text evidence="2">The sequence shown here is derived from an EMBL/GenBank/DDBJ whole genome shotgun (WGS) entry which is preliminary data.</text>
</comment>
<feature type="compositionally biased region" description="Basic and acidic residues" evidence="1">
    <location>
        <begin position="1"/>
        <end position="10"/>
    </location>
</feature>
<gene>
    <name evidence="2" type="ORF">BLITH_0528</name>
</gene>
<organism evidence="2 3">
    <name type="scientific">Brockia lithotrophica</name>
    <dbReference type="NCBI Taxonomy" id="933949"/>
    <lineage>
        <taxon>Bacteria</taxon>
        <taxon>Bacillati</taxon>
        <taxon>Bacillota</taxon>
        <taxon>Bacilli</taxon>
        <taxon>Bacillales</taxon>
        <taxon>Bacillales Family X. Incertae Sedis</taxon>
        <taxon>Brockia</taxon>
    </lineage>
</organism>
<evidence type="ECO:0000256" key="1">
    <source>
        <dbReference type="SAM" id="MobiDB-lite"/>
    </source>
</evidence>
<proteinExistence type="predicted"/>
<dbReference type="Proteomes" id="UP000244016">
    <property type="component" value="Unassembled WGS sequence"/>
</dbReference>
<name>A0A2T5G4J9_9BACL</name>
<sequence>MGSVRDDRVRVKPKGAPPPPWRKPREENPAGGTGWDGTKEYTGFGTRALVLRKGSPGA</sequence>
<evidence type="ECO:0000313" key="3">
    <source>
        <dbReference type="Proteomes" id="UP000244016"/>
    </source>
</evidence>
<feature type="region of interest" description="Disordered" evidence="1">
    <location>
        <begin position="1"/>
        <end position="41"/>
    </location>
</feature>